<protein>
    <submittedName>
        <fullName evidence="1">Uncharacterized protein</fullName>
    </submittedName>
</protein>
<dbReference type="EMBL" id="FQUS01000007">
    <property type="protein sequence ID" value="SHF34155.1"/>
    <property type="molecule type" value="Genomic_DNA"/>
</dbReference>
<dbReference type="STRING" id="1194090.SAMN05443144_107184"/>
<keyword evidence="2" id="KW-1185">Reference proteome</keyword>
<gene>
    <name evidence="1" type="ORF">SAMN05443144_107184</name>
</gene>
<reference evidence="1 2" key="1">
    <citation type="submission" date="2016-11" db="EMBL/GenBank/DDBJ databases">
        <authorList>
            <person name="Jaros S."/>
            <person name="Januszkiewicz K."/>
            <person name="Wedrychowicz H."/>
        </authorList>
    </citation>
    <scope>NUCLEOTIDE SEQUENCE [LARGE SCALE GENOMIC DNA]</scope>
    <source>
        <strain evidence="1 2">DSM 21986</strain>
    </source>
</reference>
<proteinExistence type="predicted"/>
<name>A0A1M5AVC1_9BACT</name>
<evidence type="ECO:0000313" key="2">
    <source>
        <dbReference type="Proteomes" id="UP000184041"/>
    </source>
</evidence>
<organism evidence="1 2">
    <name type="scientific">Fodinibius roseus</name>
    <dbReference type="NCBI Taxonomy" id="1194090"/>
    <lineage>
        <taxon>Bacteria</taxon>
        <taxon>Pseudomonadati</taxon>
        <taxon>Balneolota</taxon>
        <taxon>Balneolia</taxon>
        <taxon>Balneolales</taxon>
        <taxon>Balneolaceae</taxon>
        <taxon>Fodinibius</taxon>
    </lineage>
</organism>
<dbReference type="Proteomes" id="UP000184041">
    <property type="component" value="Unassembled WGS sequence"/>
</dbReference>
<sequence length="55" mass="6314">MQQRTFTQVFIPRHIFRERHMTQGNGSPKLTSGAVSSGEVFYSDFTLLLTVNRIL</sequence>
<evidence type="ECO:0000313" key="1">
    <source>
        <dbReference type="EMBL" id="SHF34155.1"/>
    </source>
</evidence>
<accession>A0A1M5AVC1</accession>
<dbReference type="AlphaFoldDB" id="A0A1M5AVC1"/>